<dbReference type="OrthoDB" id="3388at2759"/>
<dbReference type="GO" id="GO:0004725">
    <property type="term" value="F:protein tyrosine phosphatase activity"/>
    <property type="evidence" value="ECO:0007669"/>
    <property type="project" value="UniProtKB-EC"/>
</dbReference>
<dbReference type="SMART" id="SM00226">
    <property type="entry name" value="LMWPc"/>
    <property type="match status" value="1"/>
</dbReference>
<reference evidence="3" key="1">
    <citation type="submission" date="2020-12" db="EMBL/GenBank/DDBJ databases">
        <authorList>
            <person name="Iha C."/>
        </authorList>
    </citation>
    <scope>NUCLEOTIDE SEQUENCE</scope>
</reference>
<name>A0A8S1IWA5_9CHLO</name>
<dbReference type="SUPFAM" id="SSF52788">
    <property type="entry name" value="Phosphotyrosine protein phosphatases I"/>
    <property type="match status" value="1"/>
</dbReference>
<dbReference type="InterPro" id="IPR050438">
    <property type="entry name" value="LMW_PTPase"/>
</dbReference>
<dbReference type="Proteomes" id="UP000708148">
    <property type="component" value="Unassembled WGS sequence"/>
</dbReference>
<protein>
    <recommendedName>
        <fullName evidence="1">protein-tyrosine-phosphatase</fullName>
        <ecNumber evidence="1">3.1.3.48</ecNumber>
    </recommendedName>
</protein>
<dbReference type="EC" id="3.1.3.48" evidence="1"/>
<dbReference type="Pfam" id="PF01451">
    <property type="entry name" value="LMWPc"/>
    <property type="match status" value="1"/>
</dbReference>
<dbReference type="EMBL" id="CAJHUC010000774">
    <property type="protein sequence ID" value="CAD7698169.1"/>
    <property type="molecule type" value="Genomic_DNA"/>
</dbReference>
<keyword evidence="4" id="KW-1185">Reference proteome</keyword>
<proteinExistence type="predicted"/>
<feature type="domain" description="Phosphotyrosine protein phosphatase I" evidence="2">
    <location>
        <begin position="28"/>
        <end position="199"/>
    </location>
</feature>
<sequence length="240" mass="26623">MDVSRAVVNPVFRSAPWDQENREKDGMVRILFVSESNVCRSVLAEAIFTQLVEEMGMGNLLTCDSKGSRDYNLGEGPEASVLQAAEDLGIVLPEGFQARMVDHARDIVIYDLLLAMDKFTSADVLREVSVYDTIAREGGYSMKVRRLGEFHPVLAKSLDSEGQDIDDPLYGNVGGSEEVEAVKKAARIIEAACLGLMQFFQDLQEQAGDDPAKFKSLVLESVRGMKEMDWLVPPMLQKKK</sequence>
<gene>
    <name evidence="3" type="ORF">OSTQU699_LOCUS3530</name>
</gene>
<organism evidence="3 4">
    <name type="scientific">Ostreobium quekettii</name>
    <dbReference type="NCBI Taxonomy" id="121088"/>
    <lineage>
        <taxon>Eukaryota</taxon>
        <taxon>Viridiplantae</taxon>
        <taxon>Chlorophyta</taxon>
        <taxon>core chlorophytes</taxon>
        <taxon>Ulvophyceae</taxon>
        <taxon>TCBD clade</taxon>
        <taxon>Bryopsidales</taxon>
        <taxon>Ostreobineae</taxon>
        <taxon>Ostreobiaceae</taxon>
        <taxon>Ostreobium</taxon>
    </lineage>
</organism>
<dbReference type="Gene3D" id="3.40.50.2300">
    <property type="match status" value="1"/>
</dbReference>
<evidence type="ECO:0000256" key="1">
    <source>
        <dbReference type="ARBA" id="ARBA00013064"/>
    </source>
</evidence>
<comment type="caution">
    <text evidence="3">The sequence shown here is derived from an EMBL/GenBank/DDBJ whole genome shotgun (WGS) entry which is preliminary data.</text>
</comment>
<dbReference type="PANTHER" id="PTHR11717:SF7">
    <property type="entry name" value="LOW MOLECULAR WEIGHT PHOSPHOTYROSINE PROTEIN PHOSPHATASE"/>
    <property type="match status" value="1"/>
</dbReference>
<dbReference type="AlphaFoldDB" id="A0A8S1IWA5"/>
<dbReference type="InterPro" id="IPR036196">
    <property type="entry name" value="Ptyr_pPase_sf"/>
</dbReference>
<dbReference type="InterPro" id="IPR023485">
    <property type="entry name" value="Ptyr_pPase"/>
</dbReference>
<dbReference type="PANTHER" id="PTHR11717">
    <property type="entry name" value="LOW MOLECULAR WEIGHT PROTEIN TYROSINE PHOSPHATASE"/>
    <property type="match status" value="1"/>
</dbReference>
<evidence type="ECO:0000313" key="4">
    <source>
        <dbReference type="Proteomes" id="UP000708148"/>
    </source>
</evidence>
<evidence type="ECO:0000313" key="3">
    <source>
        <dbReference type="EMBL" id="CAD7698169.1"/>
    </source>
</evidence>
<accession>A0A8S1IWA5</accession>
<evidence type="ECO:0000259" key="2">
    <source>
        <dbReference type="SMART" id="SM00226"/>
    </source>
</evidence>